<gene>
    <name evidence="1" type="ORF">HQN85_08035</name>
</gene>
<keyword evidence="2" id="KW-1185">Reference proteome</keyword>
<evidence type="ECO:0000313" key="1">
    <source>
        <dbReference type="EMBL" id="NQX31669.1"/>
    </source>
</evidence>
<protein>
    <submittedName>
        <fullName evidence="1">Uncharacterized protein</fullName>
    </submittedName>
</protein>
<accession>A0ABX2DEV8</accession>
<comment type="caution">
    <text evidence="1">The sequence shown here is derived from an EMBL/GenBank/DDBJ whole genome shotgun (WGS) entry which is preliminary data.</text>
</comment>
<proteinExistence type="predicted"/>
<dbReference type="RefSeq" id="WP_173271026.1">
    <property type="nucleotide sequence ID" value="NZ_JABMKV010000002.1"/>
</dbReference>
<dbReference type="EMBL" id="JABMKV010000002">
    <property type="protein sequence ID" value="NQX31669.1"/>
    <property type="molecule type" value="Genomic_DNA"/>
</dbReference>
<evidence type="ECO:0000313" key="2">
    <source>
        <dbReference type="Proteomes" id="UP000762110"/>
    </source>
</evidence>
<organism evidence="1 2">
    <name type="scientific">Pedobacter boryungensis</name>
    <dbReference type="NCBI Taxonomy" id="869962"/>
    <lineage>
        <taxon>Bacteria</taxon>
        <taxon>Pseudomonadati</taxon>
        <taxon>Bacteroidota</taxon>
        <taxon>Sphingobacteriia</taxon>
        <taxon>Sphingobacteriales</taxon>
        <taxon>Sphingobacteriaceae</taxon>
        <taxon>Pedobacter</taxon>
    </lineage>
</organism>
<reference evidence="1 2" key="1">
    <citation type="submission" date="2020-05" db="EMBL/GenBank/DDBJ databases">
        <title>Description of Pedobacter foliorum sp. nov.</title>
        <authorList>
            <person name="Qi S."/>
            <person name="Carlier A."/>
            <person name="Cnockaert M."/>
            <person name="Vandamme P."/>
        </authorList>
    </citation>
    <scope>NUCLEOTIDE SEQUENCE [LARGE SCALE GENOMIC DNA]</scope>
    <source>
        <strain evidence="1 2">LMG 31300</strain>
    </source>
</reference>
<name>A0ABX2DEV8_9SPHI</name>
<dbReference type="Proteomes" id="UP000762110">
    <property type="component" value="Unassembled WGS sequence"/>
</dbReference>
<sequence>MKTLGLKEMEVVEGGKFWGWEQSSITTVNMSDPACGGGPSTTYEMTHYIFWIADDVVSVTTCWGL</sequence>